<dbReference type="EMBL" id="CP016893">
    <property type="protein sequence ID" value="AST56953.1"/>
    <property type="molecule type" value="Genomic_DNA"/>
</dbReference>
<evidence type="ECO:0000256" key="1">
    <source>
        <dbReference type="SAM" id="Phobius"/>
    </source>
</evidence>
<organism evidence="2 3">
    <name type="scientific">Thermoanaerobacterium thermosaccharolyticum</name>
    <name type="common">Clostridium thermosaccharolyticum</name>
    <dbReference type="NCBI Taxonomy" id="1517"/>
    <lineage>
        <taxon>Bacteria</taxon>
        <taxon>Bacillati</taxon>
        <taxon>Bacillota</taxon>
        <taxon>Clostridia</taxon>
        <taxon>Thermoanaerobacterales</taxon>
        <taxon>Thermoanaerobacteraceae</taxon>
        <taxon>Thermoanaerobacterium</taxon>
    </lineage>
</organism>
<keyword evidence="1" id="KW-0472">Membrane</keyword>
<feature type="transmembrane region" description="Helical" evidence="1">
    <location>
        <begin position="205"/>
        <end position="225"/>
    </location>
</feature>
<keyword evidence="1" id="KW-0812">Transmembrane</keyword>
<evidence type="ECO:0000313" key="2">
    <source>
        <dbReference type="EMBL" id="AST56953.1"/>
    </source>
</evidence>
<protein>
    <submittedName>
        <fullName evidence="2">Membrane-spanning permease</fullName>
    </submittedName>
</protein>
<feature type="transmembrane region" description="Helical" evidence="1">
    <location>
        <begin position="74"/>
        <end position="94"/>
    </location>
</feature>
<feature type="transmembrane region" description="Helical" evidence="1">
    <location>
        <begin position="115"/>
        <end position="139"/>
    </location>
</feature>
<dbReference type="AlphaFoldDB" id="A0A223HWU9"/>
<dbReference type="Proteomes" id="UP000214975">
    <property type="component" value="Chromosome"/>
</dbReference>
<proteinExistence type="predicted"/>
<accession>A0A223HWU9</accession>
<reference evidence="2 3" key="1">
    <citation type="submission" date="2016-08" db="EMBL/GenBank/DDBJ databases">
        <title>A novel genetic cassette of butanologenic Thermoanaerobacterium thermosaccharolyticum that directly convert cellulose to butanol.</title>
        <authorList>
            <person name="Li T."/>
            <person name="He J."/>
        </authorList>
    </citation>
    <scope>NUCLEOTIDE SEQUENCE [LARGE SCALE GENOMIC DNA]</scope>
    <source>
        <strain evidence="2 3">TG57</strain>
    </source>
</reference>
<gene>
    <name evidence="2" type="ORF">Thert_00807</name>
</gene>
<sequence length="274" mass="32166">MLREEFKRALFDKKLLFVVLVSLLLLFLSAYQSILKPAAFANINSPDISDKKLYYENVIRPGQNAYLIWSQSYYLIKTFFVFMIILPFTYSYIYERNKKFNYFSISRIGLKKYHQIKFIVNGITGGIALVLPELIYYIILLLVARKEILSVSILRSRGAPDGLYSSIFFKDPNKYIFIVFIMHFILGFSFAGFSAGITSFFNKKYIIYTLPYIFFIIYEIAIFNINQNYSMTNAYNFFYNKSYDILHFIILNFGLLAIGIITYYINYKVVLKNG</sequence>
<feature type="transmembrane region" description="Helical" evidence="1">
    <location>
        <begin position="245"/>
        <end position="265"/>
    </location>
</feature>
<keyword evidence="1" id="KW-1133">Transmembrane helix</keyword>
<dbReference type="RefSeq" id="WP_015312386.1">
    <property type="nucleotide sequence ID" value="NZ_CP016893.1"/>
</dbReference>
<name>A0A223HWU9_THETR</name>
<evidence type="ECO:0000313" key="3">
    <source>
        <dbReference type="Proteomes" id="UP000214975"/>
    </source>
</evidence>
<feature type="transmembrane region" description="Helical" evidence="1">
    <location>
        <begin position="175"/>
        <end position="193"/>
    </location>
</feature>